<dbReference type="Gene3D" id="2.40.160.20">
    <property type="match status" value="1"/>
</dbReference>
<organism evidence="4 5">
    <name type="scientific">Algicella marina</name>
    <dbReference type="NCBI Taxonomy" id="2683284"/>
    <lineage>
        <taxon>Bacteria</taxon>
        <taxon>Pseudomonadati</taxon>
        <taxon>Pseudomonadota</taxon>
        <taxon>Alphaproteobacteria</taxon>
        <taxon>Rhodobacterales</taxon>
        <taxon>Paracoccaceae</taxon>
        <taxon>Algicella</taxon>
    </lineage>
</organism>
<keyword evidence="5" id="KW-1185">Reference proteome</keyword>
<protein>
    <submittedName>
        <fullName evidence="4">Outer membrane beta-barrel protein</fullName>
    </submittedName>
</protein>
<dbReference type="EMBL" id="CP046620">
    <property type="protein sequence ID" value="QHQ35975.1"/>
    <property type="molecule type" value="Genomic_DNA"/>
</dbReference>
<feature type="signal peptide" evidence="2">
    <location>
        <begin position="1"/>
        <end position="18"/>
    </location>
</feature>
<evidence type="ECO:0000256" key="2">
    <source>
        <dbReference type="SAM" id="SignalP"/>
    </source>
</evidence>
<feature type="chain" id="PRO_5026917476" evidence="2">
    <location>
        <begin position="19"/>
        <end position="214"/>
    </location>
</feature>
<feature type="domain" description="Outer membrane protein beta-barrel" evidence="3">
    <location>
        <begin position="7"/>
        <end position="214"/>
    </location>
</feature>
<gene>
    <name evidence="4" type="ORF">GO499_12740</name>
</gene>
<sequence>MRYALGAILMLAAMPATAAEYEINLYTGLQESPHSEVSGTDETGTPFDFTAGWNGNSFEAPPYYGARVTRWQDNNWGFGLEFTHAKVYADDETLADSGFSVLEFTDGINIVTVNASRRFELSERWSAHAGLGLGVSVPHVEVTTPGGAETYEYQLTGPAVRWFAGASYSLTERWSVYGEYGGTYSVNNADLEGGGSLDTNILTNAVNVGVGFSF</sequence>
<dbReference type="Pfam" id="PF13505">
    <property type="entry name" value="OMP_b-brl"/>
    <property type="match status" value="1"/>
</dbReference>
<dbReference type="InterPro" id="IPR011250">
    <property type="entry name" value="OMP/PagP_B-barrel"/>
</dbReference>
<evidence type="ECO:0000313" key="5">
    <source>
        <dbReference type="Proteomes" id="UP000464495"/>
    </source>
</evidence>
<reference evidence="4 5" key="1">
    <citation type="submission" date="2019-12" db="EMBL/GenBank/DDBJ databases">
        <title>Complete genome sequence of Algicella marina strain 9Alg 56(T) isolated from the red alga Tichocarpus crinitus.</title>
        <authorList>
            <person name="Kim S.-G."/>
            <person name="Nedashkovskaya O.I."/>
        </authorList>
    </citation>
    <scope>NUCLEOTIDE SEQUENCE [LARGE SCALE GENOMIC DNA]</scope>
    <source>
        <strain evidence="4 5">9Alg 56</strain>
    </source>
</reference>
<keyword evidence="1 2" id="KW-0732">Signal</keyword>
<evidence type="ECO:0000256" key="1">
    <source>
        <dbReference type="ARBA" id="ARBA00022729"/>
    </source>
</evidence>
<evidence type="ECO:0000313" key="4">
    <source>
        <dbReference type="EMBL" id="QHQ35975.1"/>
    </source>
</evidence>
<dbReference type="InterPro" id="IPR027385">
    <property type="entry name" value="Beta-barrel_OMP"/>
</dbReference>
<dbReference type="Proteomes" id="UP000464495">
    <property type="component" value="Chromosome"/>
</dbReference>
<dbReference type="SUPFAM" id="SSF56925">
    <property type="entry name" value="OMPA-like"/>
    <property type="match status" value="1"/>
</dbReference>
<accession>A0A6P1T2K0</accession>
<name>A0A6P1T2K0_9RHOB</name>
<dbReference type="RefSeq" id="WP_161862532.1">
    <property type="nucleotide sequence ID" value="NZ_CP046620.1"/>
</dbReference>
<dbReference type="KEGG" id="amaq:GO499_12740"/>
<evidence type="ECO:0000259" key="3">
    <source>
        <dbReference type="Pfam" id="PF13505"/>
    </source>
</evidence>
<proteinExistence type="predicted"/>
<dbReference type="AlphaFoldDB" id="A0A6P1T2K0"/>